<keyword evidence="4" id="KW-1185">Reference proteome</keyword>
<proteinExistence type="predicted"/>
<dbReference type="AlphaFoldDB" id="A0A9P1C4I9"/>
<evidence type="ECO:0000256" key="1">
    <source>
        <dbReference type="SAM" id="MobiDB-lite"/>
    </source>
</evidence>
<evidence type="ECO:0000313" key="4">
    <source>
        <dbReference type="Proteomes" id="UP001152797"/>
    </source>
</evidence>
<feature type="compositionally biased region" description="Basic and acidic residues" evidence="1">
    <location>
        <begin position="570"/>
        <end position="594"/>
    </location>
</feature>
<feature type="compositionally biased region" description="Basic and acidic residues" evidence="1">
    <location>
        <begin position="506"/>
        <end position="530"/>
    </location>
</feature>
<feature type="compositionally biased region" description="Basic and acidic residues" evidence="1">
    <location>
        <begin position="634"/>
        <end position="658"/>
    </location>
</feature>
<accession>A0A9P1C4I9</accession>
<dbReference type="EMBL" id="CAMXCT030000852">
    <property type="protein sequence ID" value="CAL4771305.1"/>
    <property type="molecule type" value="Genomic_DNA"/>
</dbReference>
<reference evidence="3 4" key="2">
    <citation type="submission" date="2024-05" db="EMBL/GenBank/DDBJ databases">
        <authorList>
            <person name="Chen Y."/>
            <person name="Shah S."/>
            <person name="Dougan E. K."/>
            <person name="Thang M."/>
            <person name="Chan C."/>
        </authorList>
    </citation>
    <scope>NUCLEOTIDE SEQUENCE [LARGE SCALE GENOMIC DNA]</scope>
</reference>
<reference evidence="2" key="1">
    <citation type="submission" date="2022-10" db="EMBL/GenBank/DDBJ databases">
        <authorList>
            <person name="Chen Y."/>
            <person name="Dougan E. K."/>
            <person name="Chan C."/>
            <person name="Rhodes N."/>
            <person name="Thang M."/>
        </authorList>
    </citation>
    <scope>NUCLEOTIDE SEQUENCE</scope>
</reference>
<dbReference type="Proteomes" id="UP001152797">
    <property type="component" value="Unassembled WGS sequence"/>
</dbReference>
<evidence type="ECO:0000313" key="3">
    <source>
        <dbReference type="EMBL" id="CAL4771305.1"/>
    </source>
</evidence>
<dbReference type="EMBL" id="CAMXCT010000852">
    <property type="protein sequence ID" value="CAI3983993.1"/>
    <property type="molecule type" value="Genomic_DNA"/>
</dbReference>
<gene>
    <name evidence="2" type="ORF">C1SCF055_LOCUS11553</name>
</gene>
<feature type="compositionally biased region" description="Polar residues" evidence="1">
    <location>
        <begin position="659"/>
        <end position="675"/>
    </location>
</feature>
<feature type="region of interest" description="Disordered" evidence="1">
    <location>
        <begin position="398"/>
        <end position="742"/>
    </location>
</feature>
<feature type="compositionally biased region" description="Basic and acidic residues" evidence="1">
    <location>
        <begin position="698"/>
        <end position="722"/>
    </location>
</feature>
<name>A0A9P1C4I9_9DINO</name>
<sequence>METLATMKGHELTEIAAAEPSSSSVVSSAEDVTARFLQPSENKAKVPLSTIFVYKGILARLSGLVNTDDCSLGILAGKDSVVRDVILGPSIEFVLNQTEVMDRWNTYEYEVLGLCILEHVKTPESYQSDLMKLPNPNKRDLLLLASNAGAQPTAWIYQQCAKHDDQEVPFSLVSLQTGRGRGKDEIFTVVHANNVSALVQNAVMQQIAAATKQQNEKMVRKNHATFVKKPVPADGLCCYHSVLANLKYDTWCKIPRHSSGYAKNNRTVKREEENATELRELALSLTPGHDELLQQLADRVSERCYVDIVELSWLGQVLNLAIRCTISDEVKFTHYEVLRYVDPEGEQPAPCDVTMLLPVKVPFHPLTSADLLYDEFPIHLLQDTEQAAEQPQNQLENYGQQTADQKHHEKSDASPTEPQQGGAAPAPEQVEQHGETSPTDQHNAEPEASKAEDTSPKALPAEKAEHTSQLPSNTAEASPTEPQQGGAAPAPEQVEQHGETSPTDQHNAEPEASKAEDTSPKALPAEKAEHTSQLPSNTAEASPTEPQQGGAAPAPEQVEQHGETSPTDQHNAEPEASKAEDTSPKALPAEKAEHTSQLPSNTAEASPTEPQQGGAAPAPEQVEQHGETSSTDQHNAEPEASKAEDTSPKALPAEKAEHTSQLPSNTAEASPTEPQQGGAAPAPEQVEQHGETSSTDQHNAEPEASKAEDTSPKALPAEKAEHTSQLSSNTAEASPTEPQQGVTKDKKLLYLWYLTVAEMFRCQGLWEGDFQHPQAIRDVMKDPAQAQDLAGNAFASTCAQAQLLASLVNACGWYRVQSPKSEEESSVQQFGFRHSLSSGSIGFDDSNTSEAETSTDMTDEQKQIFWDHFKVLDENRVKFHKPPANWKPPDVRDMSDKELQAYWDAFRHIMTKVSNASQQEQPDSSQEDEDKRIVLADHDQLDIAQQHDQHDACASEPPAKRVCVRVKGKTNPAIVDERSAARLQKLLVSKTKQRKEKPNAVQKRNYKQSAKVSREGKRSCISIWAKVQLFKEFEKLREDGTIKFPEKHFHQTRRKSTLVPVEYQRQSRTTTTLSFSDGTLGAAYITASSTAMSDA</sequence>
<feature type="compositionally biased region" description="Polar residues" evidence="1">
    <location>
        <begin position="467"/>
        <end position="483"/>
    </location>
</feature>
<feature type="compositionally biased region" description="Polar residues" evidence="1">
    <location>
        <begin position="723"/>
        <end position="742"/>
    </location>
</feature>
<dbReference type="EMBL" id="CAMXCT020000852">
    <property type="protein sequence ID" value="CAL1137368.1"/>
    <property type="molecule type" value="Genomic_DNA"/>
</dbReference>
<feature type="compositionally biased region" description="Polar residues" evidence="1">
    <location>
        <begin position="595"/>
        <end position="611"/>
    </location>
</feature>
<dbReference type="OrthoDB" id="492445at2759"/>
<comment type="caution">
    <text evidence="2">The sequence shown here is derived from an EMBL/GenBank/DDBJ whole genome shotgun (WGS) entry which is preliminary data.</text>
</comment>
<protein>
    <submittedName>
        <fullName evidence="2">Uncharacterized protein</fullName>
    </submittedName>
</protein>
<feature type="compositionally biased region" description="Basic and acidic residues" evidence="1">
    <location>
        <begin position="442"/>
        <end position="466"/>
    </location>
</feature>
<evidence type="ECO:0000313" key="2">
    <source>
        <dbReference type="EMBL" id="CAI3983993.1"/>
    </source>
</evidence>
<organism evidence="2">
    <name type="scientific">Cladocopium goreaui</name>
    <dbReference type="NCBI Taxonomy" id="2562237"/>
    <lineage>
        <taxon>Eukaryota</taxon>
        <taxon>Sar</taxon>
        <taxon>Alveolata</taxon>
        <taxon>Dinophyceae</taxon>
        <taxon>Suessiales</taxon>
        <taxon>Symbiodiniaceae</taxon>
        <taxon>Cladocopium</taxon>
    </lineage>
</organism>
<feature type="compositionally biased region" description="Polar residues" evidence="1">
    <location>
        <begin position="531"/>
        <end position="547"/>
    </location>
</feature>